<sequence>MLRKSLLVSLLATFGHLANAEAVPPMRDATRGELLYTTNCITCHQTQIHWRDKKVVKDWASLKAEIRHWEGFSQLGWTNDDVAEVAQYLNTLYYHFPKPY</sequence>
<dbReference type="Proteomes" id="UP000739411">
    <property type="component" value="Unassembled WGS sequence"/>
</dbReference>
<dbReference type="SUPFAM" id="SSF46626">
    <property type="entry name" value="Cytochrome c"/>
    <property type="match status" value="1"/>
</dbReference>
<organism evidence="2 3">
    <name type="scientific">Candidatus Dechloromonas phosphorivorans</name>
    <dbReference type="NCBI Taxonomy" id="2899244"/>
    <lineage>
        <taxon>Bacteria</taxon>
        <taxon>Pseudomonadati</taxon>
        <taxon>Pseudomonadota</taxon>
        <taxon>Betaproteobacteria</taxon>
        <taxon>Rhodocyclales</taxon>
        <taxon>Azonexaceae</taxon>
        <taxon>Dechloromonas</taxon>
    </lineage>
</organism>
<dbReference type="GO" id="GO:0020037">
    <property type="term" value="F:heme binding"/>
    <property type="evidence" value="ECO:0007669"/>
    <property type="project" value="InterPro"/>
</dbReference>
<feature type="signal peptide" evidence="1">
    <location>
        <begin position="1"/>
        <end position="20"/>
    </location>
</feature>
<evidence type="ECO:0000313" key="3">
    <source>
        <dbReference type="Proteomes" id="UP000739411"/>
    </source>
</evidence>
<name>A0A935JXK7_9RHOO</name>
<gene>
    <name evidence="2" type="ORF">IPJ38_07830</name>
</gene>
<dbReference type="EMBL" id="JADJMS010000015">
    <property type="protein sequence ID" value="MBK7415030.1"/>
    <property type="molecule type" value="Genomic_DNA"/>
</dbReference>
<reference evidence="2 3" key="1">
    <citation type="submission" date="2020-10" db="EMBL/GenBank/DDBJ databases">
        <title>Connecting structure to function with the recovery of over 1000 high-quality activated sludge metagenome-assembled genomes encoding full-length rRNA genes using long-read sequencing.</title>
        <authorList>
            <person name="Singleton C.M."/>
            <person name="Petriglieri F."/>
            <person name="Kristensen J.M."/>
            <person name="Kirkegaard R.H."/>
            <person name="Michaelsen T.Y."/>
            <person name="Andersen M.H."/>
            <person name="Karst S.M."/>
            <person name="Dueholm M.S."/>
            <person name="Nielsen P.H."/>
            <person name="Albertsen M."/>
        </authorList>
    </citation>
    <scope>NUCLEOTIDE SEQUENCE [LARGE SCALE GENOMIC DNA]</scope>
    <source>
        <strain evidence="2">EsbW_18-Q3-R4-48_BATAC.463</strain>
    </source>
</reference>
<dbReference type="GO" id="GO:0009055">
    <property type="term" value="F:electron transfer activity"/>
    <property type="evidence" value="ECO:0007669"/>
    <property type="project" value="InterPro"/>
</dbReference>
<accession>A0A935JXK7</accession>
<evidence type="ECO:0008006" key="4">
    <source>
        <dbReference type="Google" id="ProtNLM"/>
    </source>
</evidence>
<keyword evidence="1" id="KW-0732">Signal</keyword>
<feature type="chain" id="PRO_5037872192" description="Cytochrome c" evidence="1">
    <location>
        <begin position="21"/>
        <end position="100"/>
    </location>
</feature>
<evidence type="ECO:0000313" key="2">
    <source>
        <dbReference type="EMBL" id="MBK7415030.1"/>
    </source>
</evidence>
<protein>
    <recommendedName>
        <fullName evidence="4">Cytochrome c</fullName>
    </recommendedName>
</protein>
<dbReference type="AlphaFoldDB" id="A0A935JXK7"/>
<evidence type="ECO:0000256" key="1">
    <source>
        <dbReference type="SAM" id="SignalP"/>
    </source>
</evidence>
<dbReference type="InterPro" id="IPR036909">
    <property type="entry name" value="Cyt_c-like_dom_sf"/>
</dbReference>
<proteinExistence type="predicted"/>
<comment type="caution">
    <text evidence="2">The sequence shown here is derived from an EMBL/GenBank/DDBJ whole genome shotgun (WGS) entry which is preliminary data.</text>
</comment>